<sequence length="49" mass="5230">VRTRTTAVRPISCRLFTFQHIPDVPQPGAEGPRGAGMRAILPNPSGPCC</sequence>
<dbReference type="Proteomes" id="UP001529510">
    <property type="component" value="Unassembled WGS sequence"/>
</dbReference>
<proteinExistence type="predicted"/>
<keyword evidence="3" id="KW-1185">Reference proteome</keyword>
<protein>
    <submittedName>
        <fullName evidence="2">Uncharacterized protein</fullName>
    </submittedName>
</protein>
<evidence type="ECO:0000313" key="3">
    <source>
        <dbReference type="Proteomes" id="UP001529510"/>
    </source>
</evidence>
<evidence type="ECO:0000313" key="2">
    <source>
        <dbReference type="EMBL" id="KAL0181718.1"/>
    </source>
</evidence>
<name>A0ABD0Q608_CIRMR</name>
<reference evidence="2 3" key="1">
    <citation type="submission" date="2024-05" db="EMBL/GenBank/DDBJ databases">
        <title>Genome sequencing and assembly of Indian major carp, Cirrhinus mrigala (Hamilton, 1822).</title>
        <authorList>
            <person name="Mohindra V."/>
            <person name="Chowdhury L.M."/>
            <person name="Lal K."/>
            <person name="Jena J.K."/>
        </authorList>
    </citation>
    <scope>NUCLEOTIDE SEQUENCE [LARGE SCALE GENOMIC DNA]</scope>
    <source>
        <strain evidence="2">CM1030</strain>
        <tissue evidence="2">Blood</tissue>
    </source>
</reference>
<comment type="caution">
    <text evidence="2">The sequence shown here is derived from an EMBL/GenBank/DDBJ whole genome shotgun (WGS) entry which is preliminary data.</text>
</comment>
<dbReference type="AlphaFoldDB" id="A0ABD0Q608"/>
<accession>A0ABD0Q608</accession>
<dbReference type="EMBL" id="JAMKFB020000011">
    <property type="protein sequence ID" value="KAL0181718.1"/>
    <property type="molecule type" value="Genomic_DNA"/>
</dbReference>
<feature type="region of interest" description="Disordered" evidence="1">
    <location>
        <begin position="24"/>
        <end position="49"/>
    </location>
</feature>
<feature type="non-terminal residue" evidence="2">
    <location>
        <position position="1"/>
    </location>
</feature>
<gene>
    <name evidence="2" type="ORF">M9458_024124</name>
</gene>
<evidence type="ECO:0000256" key="1">
    <source>
        <dbReference type="SAM" id="MobiDB-lite"/>
    </source>
</evidence>
<feature type="non-terminal residue" evidence="2">
    <location>
        <position position="49"/>
    </location>
</feature>
<organism evidence="2 3">
    <name type="scientific">Cirrhinus mrigala</name>
    <name type="common">Mrigala</name>
    <dbReference type="NCBI Taxonomy" id="683832"/>
    <lineage>
        <taxon>Eukaryota</taxon>
        <taxon>Metazoa</taxon>
        <taxon>Chordata</taxon>
        <taxon>Craniata</taxon>
        <taxon>Vertebrata</taxon>
        <taxon>Euteleostomi</taxon>
        <taxon>Actinopterygii</taxon>
        <taxon>Neopterygii</taxon>
        <taxon>Teleostei</taxon>
        <taxon>Ostariophysi</taxon>
        <taxon>Cypriniformes</taxon>
        <taxon>Cyprinidae</taxon>
        <taxon>Labeoninae</taxon>
        <taxon>Labeonini</taxon>
        <taxon>Cirrhinus</taxon>
    </lineage>
</organism>